<dbReference type="AlphaFoldDB" id="A0AAW1QAZ7"/>
<dbReference type="EC" id="1.8.3.1" evidence="6"/>
<keyword evidence="12" id="KW-0496">Mitochondrion</keyword>
<keyword evidence="7" id="KW-0500">Molybdenum</keyword>
<dbReference type="InterPro" id="IPR036374">
    <property type="entry name" value="OxRdtase_Mopterin-bd_sf"/>
</dbReference>
<keyword evidence="11" id="KW-0408">Iron</keyword>
<comment type="pathway">
    <text evidence="4">Energy metabolism; sulfur metabolism.</text>
</comment>
<dbReference type="Pfam" id="PF03404">
    <property type="entry name" value="Mo-co_dimer"/>
    <property type="match status" value="1"/>
</dbReference>
<protein>
    <recommendedName>
        <fullName evidence="6">sulfite oxidase</fullName>
        <ecNumber evidence="6">1.8.3.1</ecNumber>
    </recommendedName>
</protein>
<proteinExistence type="predicted"/>
<comment type="subunit">
    <text evidence="5">Homodimer.</text>
</comment>
<dbReference type="Proteomes" id="UP001438707">
    <property type="component" value="Unassembled WGS sequence"/>
</dbReference>
<feature type="domain" description="Cytochrome b5 heme-binding" evidence="13">
    <location>
        <begin position="86"/>
        <end position="165"/>
    </location>
</feature>
<dbReference type="InterPro" id="IPR000572">
    <property type="entry name" value="OxRdtase_Mopterin-bd_dom"/>
</dbReference>
<evidence type="ECO:0000256" key="6">
    <source>
        <dbReference type="ARBA" id="ARBA00012505"/>
    </source>
</evidence>
<evidence type="ECO:0000256" key="10">
    <source>
        <dbReference type="ARBA" id="ARBA00023002"/>
    </source>
</evidence>
<dbReference type="GO" id="GO:0006790">
    <property type="term" value="P:sulfur compound metabolic process"/>
    <property type="evidence" value="ECO:0007669"/>
    <property type="project" value="TreeGrafter"/>
</dbReference>
<reference evidence="14 15" key="1">
    <citation type="journal article" date="2024" name="Nat. Commun.">
        <title>Phylogenomics reveals the evolutionary origins of lichenization in chlorophyte algae.</title>
        <authorList>
            <person name="Puginier C."/>
            <person name="Libourel C."/>
            <person name="Otte J."/>
            <person name="Skaloud P."/>
            <person name="Haon M."/>
            <person name="Grisel S."/>
            <person name="Petersen M."/>
            <person name="Berrin J.G."/>
            <person name="Delaux P.M."/>
            <person name="Dal Grande F."/>
            <person name="Keller J."/>
        </authorList>
    </citation>
    <scope>NUCLEOTIDE SEQUENCE [LARGE SCALE GENOMIC DNA]</scope>
    <source>
        <strain evidence="14 15">SAG 2145</strain>
    </source>
</reference>
<comment type="caution">
    <text evidence="14">The sequence shown here is derived from an EMBL/GenBank/DDBJ whole genome shotgun (WGS) entry which is preliminary data.</text>
</comment>
<keyword evidence="9" id="KW-0479">Metal-binding</keyword>
<dbReference type="PROSITE" id="PS50255">
    <property type="entry name" value="CYTOCHROME_B5_2"/>
    <property type="match status" value="1"/>
</dbReference>
<dbReference type="SUPFAM" id="SSF55856">
    <property type="entry name" value="Cytochrome b5-like heme/steroid binding domain"/>
    <property type="match status" value="1"/>
</dbReference>
<dbReference type="InterPro" id="IPR001199">
    <property type="entry name" value="Cyt_B5-like_heme/steroid-bd"/>
</dbReference>
<evidence type="ECO:0000256" key="2">
    <source>
        <dbReference type="ARBA" id="ARBA00001970"/>
    </source>
</evidence>
<comment type="cofactor">
    <cofactor evidence="1">
        <name>Mo-molybdopterin</name>
        <dbReference type="ChEBI" id="CHEBI:71302"/>
    </cofactor>
</comment>
<evidence type="ECO:0000313" key="15">
    <source>
        <dbReference type="Proteomes" id="UP001438707"/>
    </source>
</evidence>
<comment type="cofactor">
    <cofactor evidence="2">
        <name>heme b</name>
        <dbReference type="ChEBI" id="CHEBI:60344"/>
    </cofactor>
</comment>
<dbReference type="SUPFAM" id="SSF56524">
    <property type="entry name" value="Oxidoreductase molybdopterin-binding domain"/>
    <property type="match status" value="1"/>
</dbReference>
<dbReference type="PROSITE" id="PS00559">
    <property type="entry name" value="MOLYBDOPTERIN_EUK"/>
    <property type="match status" value="1"/>
</dbReference>
<keyword evidence="15" id="KW-1185">Reference proteome</keyword>
<evidence type="ECO:0000256" key="4">
    <source>
        <dbReference type="ARBA" id="ARBA00004971"/>
    </source>
</evidence>
<keyword evidence="8" id="KW-0349">Heme</keyword>
<comment type="subcellular location">
    <subcellularLocation>
        <location evidence="3">Mitochondrion intermembrane space</location>
    </subcellularLocation>
</comment>
<dbReference type="PRINTS" id="PR00407">
    <property type="entry name" value="EUMOPTERIN"/>
</dbReference>
<evidence type="ECO:0000256" key="8">
    <source>
        <dbReference type="ARBA" id="ARBA00022617"/>
    </source>
</evidence>
<dbReference type="Pfam" id="PF00174">
    <property type="entry name" value="Oxidored_molyb"/>
    <property type="match status" value="1"/>
</dbReference>
<evidence type="ECO:0000256" key="9">
    <source>
        <dbReference type="ARBA" id="ARBA00022723"/>
    </source>
</evidence>
<gene>
    <name evidence="14" type="ORF">WJX74_000342</name>
</gene>
<dbReference type="InterPro" id="IPR036400">
    <property type="entry name" value="Cyt_B5-like_heme/steroid_sf"/>
</dbReference>
<dbReference type="GO" id="GO:0008482">
    <property type="term" value="F:sulfite oxidase activity"/>
    <property type="evidence" value="ECO:0007669"/>
    <property type="project" value="UniProtKB-EC"/>
</dbReference>
<dbReference type="GO" id="GO:0005758">
    <property type="term" value="C:mitochondrial intermembrane space"/>
    <property type="evidence" value="ECO:0007669"/>
    <property type="project" value="UniProtKB-SubCell"/>
</dbReference>
<organism evidence="14 15">
    <name type="scientific">Apatococcus lobatus</name>
    <dbReference type="NCBI Taxonomy" id="904363"/>
    <lineage>
        <taxon>Eukaryota</taxon>
        <taxon>Viridiplantae</taxon>
        <taxon>Chlorophyta</taxon>
        <taxon>core chlorophytes</taxon>
        <taxon>Trebouxiophyceae</taxon>
        <taxon>Chlorellales</taxon>
        <taxon>Chlorellaceae</taxon>
        <taxon>Apatococcus</taxon>
    </lineage>
</organism>
<dbReference type="Gene3D" id="3.90.420.10">
    <property type="entry name" value="Oxidoreductase, molybdopterin-binding domain"/>
    <property type="match status" value="1"/>
</dbReference>
<dbReference type="InterPro" id="IPR005066">
    <property type="entry name" value="MoCF_OxRdtse_dimer"/>
</dbReference>
<evidence type="ECO:0000256" key="11">
    <source>
        <dbReference type="ARBA" id="ARBA00023004"/>
    </source>
</evidence>
<dbReference type="FunFam" id="3.10.120.10:FF:000007">
    <property type="entry name" value="Sulfite oxidase, mitochondrial"/>
    <property type="match status" value="1"/>
</dbReference>
<dbReference type="SUPFAM" id="SSF81296">
    <property type="entry name" value="E set domains"/>
    <property type="match status" value="1"/>
</dbReference>
<evidence type="ECO:0000256" key="12">
    <source>
        <dbReference type="ARBA" id="ARBA00023128"/>
    </source>
</evidence>
<dbReference type="GO" id="GO:0043546">
    <property type="term" value="F:molybdopterin cofactor binding"/>
    <property type="evidence" value="ECO:0007669"/>
    <property type="project" value="InterPro"/>
</dbReference>
<dbReference type="Gene3D" id="2.60.40.650">
    <property type="match status" value="1"/>
</dbReference>
<dbReference type="PANTHER" id="PTHR19372">
    <property type="entry name" value="SULFITE REDUCTASE"/>
    <property type="match status" value="1"/>
</dbReference>
<dbReference type="SMART" id="SM01117">
    <property type="entry name" value="Cyt-b5"/>
    <property type="match status" value="1"/>
</dbReference>
<evidence type="ECO:0000256" key="1">
    <source>
        <dbReference type="ARBA" id="ARBA00001924"/>
    </source>
</evidence>
<dbReference type="PRINTS" id="PR00363">
    <property type="entry name" value="CYTOCHROMEB5"/>
</dbReference>
<accession>A0AAW1QAZ7</accession>
<dbReference type="InterPro" id="IPR022407">
    <property type="entry name" value="OxRdtase_Mopterin_BS"/>
</dbReference>
<evidence type="ECO:0000256" key="3">
    <source>
        <dbReference type="ARBA" id="ARBA00004569"/>
    </source>
</evidence>
<sequence>MVQRLSRLLPKGFACARSSPALSGDFAGVALDGSERQYSWQHARAAAAALVTAGLGSLLVLRPQTSECEEAKLASAGQTQRKQPALPIYHAEDVANHNNKEQGVWVTYKDGVYDVTDFLEMHPGGASRLMLAAGGAIDPFWAMYQQHQNDEIRSLLEGYRIGSLAGGQDMSQQVADPYSHEPQRHPALIVRSQKPFNAETPAALLIGKLYTPNDLFYVRNHLPVPAVDLAAYALRIEGEGLRTIELSLKDLQTMFKRHTISATLQCAGNRRIDMSDLKDIKGTTWAAGAIGNAEWSGVTLKDVLEYAGLDESSETDAEHVQFEGLDSDMEGVCYGASILIEKAINKGADVLLAFEMNGRPLSKDHGYPVRVIAPGIVGARNVKWLSRIIISKEESQSHWQQHDYKSFSPNTDYDTVDWDSAPAIQEPNVTSAICSPNNHEAVTTSEGMIPVKGFAYSGGGHSIVRVDVSADGGKTWTVADLRSVPAKRSRAWSWSLWEAEVPAPAAQRDIEIICKATDNAYNTQPDSVAGVWNLRGVLNNAWHRVKVQVTDQ</sequence>
<dbReference type="InterPro" id="IPR018506">
    <property type="entry name" value="Cyt_B5_heme-BS"/>
</dbReference>
<dbReference type="Pfam" id="PF00173">
    <property type="entry name" value="Cyt-b5"/>
    <property type="match status" value="1"/>
</dbReference>
<evidence type="ECO:0000256" key="5">
    <source>
        <dbReference type="ARBA" id="ARBA00011738"/>
    </source>
</evidence>
<name>A0AAW1QAZ7_9CHLO</name>
<dbReference type="FunFam" id="3.90.420.10:FF:000002">
    <property type="entry name" value="sulfite oxidase, mitochondrial"/>
    <property type="match status" value="1"/>
</dbReference>
<dbReference type="InterPro" id="IPR008335">
    <property type="entry name" value="Mopterin_OxRdtase_euk"/>
</dbReference>
<dbReference type="CDD" id="cd02111">
    <property type="entry name" value="eukary_SO_Moco"/>
    <property type="match status" value="1"/>
</dbReference>
<keyword evidence="10" id="KW-0560">Oxidoreductase</keyword>
<dbReference type="Gene3D" id="3.10.120.10">
    <property type="entry name" value="Cytochrome b5-like heme/steroid binding domain"/>
    <property type="match status" value="1"/>
</dbReference>
<dbReference type="EMBL" id="JALJOS010000070">
    <property type="protein sequence ID" value="KAK9817424.1"/>
    <property type="molecule type" value="Genomic_DNA"/>
</dbReference>
<dbReference type="PROSITE" id="PS00191">
    <property type="entry name" value="CYTOCHROME_B5_1"/>
    <property type="match status" value="1"/>
</dbReference>
<evidence type="ECO:0000256" key="7">
    <source>
        <dbReference type="ARBA" id="ARBA00022505"/>
    </source>
</evidence>
<evidence type="ECO:0000313" key="14">
    <source>
        <dbReference type="EMBL" id="KAK9817424.1"/>
    </source>
</evidence>
<dbReference type="GO" id="GO:0030151">
    <property type="term" value="F:molybdenum ion binding"/>
    <property type="evidence" value="ECO:0007669"/>
    <property type="project" value="InterPro"/>
</dbReference>
<dbReference type="InterPro" id="IPR014756">
    <property type="entry name" value="Ig_E-set"/>
</dbReference>
<dbReference type="GO" id="GO:0020037">
    <property type="term" value="F:heme binding"/>
    <property type="evidence" value="ECO:0007669"/>
    <property type="project" value="InterPro"/>
</dbReference>
<evidence type="ECO:0000259" key="13">
    <source>
        <dbReference type="PROSITE" id="PS50255"/>
    </source>
</evidence>
<dbReference type="PANTHER" id="PTHR19372:SF7">
    <property type="entry name" value="SULFITE OXIDASE, MITOCHONDRIAL"/>
    <property type="match status" value="1"/>
</dbReference>